<evidence type="ECO:0000259" key="1">
    <source>
        <dbReference type="Pfam" id="PF16323"/>
    </source>
</evidence>
<dbReference type="InterPro" id="IPR032164">
    <property type="entry name" value="DUF5000"/>
</dbReference>
<evidence type="ECO:0000259" key="3">
    <source>
        <dbReference type="Pfam" id="PF17166"/>
    </source>
</evidence>
<evidence type="ECO:0000313" key="4">
    <source>
        <dbReference type="EMBL" id="KRT13556.1"/>
    </source>
</evidence>
<comment type="caution">
    <text evidence="4">The sequence shown here is derived from an EMBL/GenBank/DDBJ whole genome shotgun (WGS) entry which is preliminary data.</text>
</comment>
<dbReference type="AlphaFoldDB" id="A0A0T5VJ17"/>
<name>A0A0T5VJ17_9SPHI</name>
<protein>
    <recommendedName>
        <fullName evidence="6">DUF4959 domain-containing protein</fullName>
    </recommendedName>
</protein>
<dbReference type="Pfam" id="PF16323">
    <property type="entry name" value="DUF4959"/>
    <property type="match status" value="1"/>
</dbReference>
<dbReference type="Pfam" id="PF16391">
    <property type="entry name" value="DUF5000"/>
    <property type="match status" value="1"/>
</dbReference>
<organism evidence="4 5">
    <name type="scientific">Pedobacter ginsenosidimutans</name>
    <dbReference type="NCBI Taxonomy" id="687842"/>
    <lineage>
        <taxon>Bacteria</taxon>
        <taxon>Pseudomonadati</taxon>
        <taxon>Bacteroidota</taxon>
        <taxon>Sphingobacteriia</taxon>
        <taxon>Sphingobacteriales</taxon>
        <taxon>Sphingobacteriaceae</taxon>
        <taxon>Pedobacter</taxon>
    </lineage>
</organism>
<keyword evidence="5" id="KW-1185">Reference proteome</keyword>
<dbReference type="STRING" id="687842.ASU31_23940"/>
<evidence type="ECO:0000313" key="5">
    <source>
        <dbReference type="Proteomes" id="UP000051950"/>
    </source>
</evidence>
<feature type="domain" description="DUF5000" evidence="2">
    <location>
        <begin position="265"/>
        <end position="409"/>
    </location>
</feature>
<dbReference type="EMBL" id="LMZQ01000040">
    <property type="protein sequence ID" value="KRT13556.1"/>
    <property type="molecule type" value="Genomic_DNA"/>
</dbReference>
<dbReference type="Pfam" id="PF17166">
    <property type="entry name" value="DUF5126"/>
    <property type="match status" value="1"/>
</dbReference>
<evidence type="ECO:0008006" key="6">
    <source>
        <dbReference type="Google" id="ProtNLM"/>
    </source>
</evidence>
<feature type="domain" description="DUF4959" evidence="1">
    <location>
        <begin position="32"/>
        <end position="139"/>
    </location>
</feature>
<dbReference type="InterPro" id="IPR033431">
    <property type="entry name" value="DUF5126"/>
</dbReference>
<feature type="domain" description="DUF5126" evidence="3">
    <location>
        <begin position="142"/>
        <end position="244"/>
    </location>
</feature>
<dbReference type="PROSITE" id="PS51257">
    <property type="entry name" value="PROKAR_LIPOPROTEIN"/>
    <property type="match status" value="1"/>
</dbReference>
<proteinExistence type="predicted"/>
<sequence length="412" mass="46076">MRKKVDTQNIFYMKSKLKIFAIIACSIILLASCKKGEELNANEPVGNDPTAPMQVSNVSVVNQNGKATITYTVPKDPRLLIVKAVYNLSSGKQYEAQTSYYNNSLEVIGFADTTTHEVKIYSISRSGVSSEPIIVKVKPLIAPIWQTFKSLKLQNAFGGYNLSALNPSKGNVSIMVIGKNVFNEYVADYDKSVFTNTDSIISKIRGLDTTSHRFGFFVQDRWGNKTDTIYQDIKPIFEVQLAKSKFQEYKLPGDPPMWGAVSKAWDGRYGWEACFTQQIAGGNAPHTVTFSLGISAKLSRIWMRPYAEVNPLRYYYLQAMRRFEIYGSDNPNPNGTIDKSWVLLGSYTITKPSGLPYGIENNLDTQTAQTGFDLPCDLSAPKVKYIRVRCLENWVGGTALNIDELTVYGDTR</sequence>
<dbReference type="InterPro" id="IPR032527">
    <property type="entry name" value="DUF4959"/>
</dbReference>
<accession>A0A0T5VJ17</accession>
<dbReference type="InterPro" id="IPR008979">
    <property type="entry name" value="Galactose-bd-like_sf"/>
</dbReference>
<dbReference type="Gene3D" id="2.60.120.260">
    <property type="entry name" value="Galactose-binding domain-like"/>
    <property type="match status" value="1"/>
</dbReference>
<dbReference type="Proteomes" id="UP000051950">
    <property type="component" value="Unassembled WGS sequence"/>
</dbReference>
<dbReference type="SUPFAM" id="SSF49785">
    <property type="entry name" value="Galactose-binding domain-like"/>
    <property type="match status" value="1"/>
</dbReference>
<reference evidence="4 5" key="1">
    <citation type="submission" date="2015-11" db="EMBL/GenBank/DDBJ databases">
        <title>Sequence of Pedobacter ginsenosidimutans.</title>
        <authorList>
            <person name="Carson E."/>
            <person name="Keyser V."/>
            <person name="Newman J."/>
            <person name="Miller J."/>
        </authorList>
    </citation>
    <scope>NUCLEOTIDE SEQUENCE [LARGE SCALE GENOMIC DNA]</scope>
    <source>
        <strain evidence="4 5">KACC 14530</strain>
    </source>
</reference>
<gene>
    <name evidence="4" type="ORF">ASU31_23940</name>
</gene>
<dbReference type="OrthoDB" id="621114at2"/>
<evidence type="ECO:0000259" key="2">
    <source>
        <dbReference type="Pfam" id="PF16391"/>
    </source>
</evidence>